<dbReference type="PROSITE" id="PS00079">
    <property type="entry name" value="MULTICOPPER_OXIDASE1"/>
    <property type="match status" value="1"/>
</dbReference>
<dbReference type="STRING" id="1230457.C476_10302"/>
<dbReference type="EMBL" id="AOIT01000036">
    <property type="protein sequence ID" value="ELZ20705.1"/>
    <property type="molecule type" value="Genomic_DNA"/>
</dbReference>
<reference evidence="6 7" key="1">
    <citation type="journal article" date="2014" name="PLoS Genet.">
        <title>Phylogenetically driven sequencing of extremely halophilic archaea reveals strategies for static and dynamic osmo-response.</title>
        <authorList>
            <person name="Becker E.A."/>
            <person name="Seitzer P.M."/>
            <person name="Tritt A."/>
            <person name="Larsen D."/>
            <person name="Krusor M."/>
            <person name="Yao A.I."/>
            <person name="Wu D."/>
            <person name="Madern D."/>
            <person name="Eisen J.A."/>
            <person name="Darling A.E."/>
            <person name="Facciotti M.T."/>
        </authorList>
    </citation>
    <scope>NUCLEOTIDE SEQUENCE [LARGE SCALE GENOMIC DNA]</scope>
    <source>
        <strain evidence="6 7">JCM 13563</strain>
    </source>
</reference>
<evidence type="ECO:0000256" key="1">
    <source>
        <dbReference type="ARBA" id="ARBA00022723"/>
    </source>
</evidence>
<dbReference type="SUPFAM" id="SSF49503">
    <property type="entry name" value="Cupredoxins"/>
    <property type="match status" value="2"/>
</dbReference>
<dbReference type="Gene3D" id="2.60.40.420">
    <property type="entry name" value="Cupredoxins - blue copper proteins"/>
    <property type="match status" value="2"/>
</dbReference>
<comment type="caution">
    <text evidence="6">The sequence shown here is derived from an EMBL/GenBank/DDBJ whole genome shotgun (WGS) entry which is preliminary data.</text>
</comment>
<feature type="domain" description="Plastocyanin-like" evidence="5">
    <location>
        <begin position="141"/>
        <end position="237"/>
    </location>
</feature>
<dbReference type="AlphaFoldDB" id="M0CBU4"/>
<dbReference type="InterPro" id="IPR008972">
    <property type="entry name" value="Cupredoxin"/>
</dbReference>
<protein>
    <submittedName>
        <fullName evidence="6">Multicopper oxidase type 3</fullName>
    </submittedName>
</protein>
<gene>
    <name evidence="6" type="ORF">C476_10302</name>
</gene>
<dbReference type="Pfam" id="PF07731">
    <property type="entry name" value="Cu-oxidase_2"/>
    <property type="match status" value="1"/>
</dbReference>
<evidence type="ECO:0000313" key="7">
    <source>
        <dbReference type="Proteomes" id="UP000011615"/>
    </source>
</evidence>
<evidence type="ECO:0000313" key="6">
    <source>
        <dbReference type="EMBL" id="ELZ20705.1"/>
    </source>
</evidence>
<dbReference type="InterPro" id="IPR002355">
    <property type="entry name" value="Cu_oxidase_Cu_BS"/>
</dbReference>
<keyword evidence="3" id="KW-0186">Copper</keyword>
<dbReference type="eggNOG" id="arCOG03914">
    <property type="taxonomic scope" value="Archaea"/>
</dbReference>
<dbReference type="Pfam" id="PF00394">
    <property type="entry name" value="Cu-oxidase"/>
    <property type="match status" value="1"/>
</dbReference>
<dbReference type="GO" id="GO:0016491">
    <property type="term" value="F:oxidoreductase activity"/>
    <property type="evidence" value="ECO:0007669"/>
    <property type="project" value="UniProtKB-KW"/>
</dbReference>
<evidence type="ECO:0000256" key="3">
    <source>
        <dbReference type="ARBA" id="ARBA00023008"/>
    </source>
</evidence>
<evidence type="ECO:0000259" key="4">
    <source>
        <dbReference type="Pfam" id="PF00394"/>
    </source>
</evidence>
<feature type="domain" description="Plastocyanin-like" evidence="4">
    <location>
        <begin position="14"/>
        <end position="89"/>
    </location>
</feature>
<dbReference type="InterPro" id="IPR011706">
    <property type="entry name" value="Cu-oxidase_C"/>
</dbReference>
<proteinExistence type="predicted"/>
<name>M0CBU4_9EURY</name>
<dbReference type="PANTHER" id="PTHR11709">
    <property type="entry name" value="MULTI-COPPER OXIDASE"/>
    <property type="match status" value="1"/>
</dbReference>
<dbReference type="Proteomes" id="UP000011615">
    <property type="component" value="Unassembled WGS sequence"/>
</dbReference>
<sequence>MPVRDCEGSAQPCIINPSGATTYRVAVGGHSLTVTHADGWPVEPVTVDSLDISMGERYDVLVETDSPGEWAIVATPVVGDEQPAEAILRSDGTTDTDSIDRPQFDGQRLRYSDLEALEPLDLGDTPDRTIDVTLSGGMMQAPGAWTIDGQAYPDADPIAISEGEHVRVRMLNRSPAIHPMHLHGHFFQVGDAVKDTVLVPPHGGAVTFEFLADNPGDWLFHCHNVYHLERGMARVFEYE</sequence>
<dbReference type="InterPro" id="IPR033138">
    <property type="entry name" value="Cu_oxidase_CS"/>
</dbReference>
<keyword evidence="1" id="KW-0479">Metal-binding</keyword>
<keyword evidence="7" id="KW-1185">Reference proteome</keyword>
<dbReference type="RefSeq" id="WP_008012534.1">
    <property type="nucleotide sequence ID" value="NZ_AOIT01000036.1"/>
</dbReference>
<accession>M0CBU4</accession>
<dbReference type="InterPro" id="IPR045087">
    <property type="entry name" value="Cu-oxidase_fam"/>
</dbReference>
<dbReference type="InterPro" id="IPR034279">
    <property type="entry name" value="CuRO_3_CopA"/>
</dbReference>
<keyword evidence="2" id="KW-0560">Oxidoreductase</keyword>
<dbReference type="PATRIC" id="fig|1230457.4.peg.2078"/>
<dbReference type="PANTHER" id="PTHR11709:SF394">
    <property type="entry name" value="FI03373P-RELATED"/>
    <property type="match status" value="1"/>
</dbReference>
<dbReference type="InterPro" id="IPR001117">
    <property type="entry name" value="Cu-oxidase_2nd"/>
</dbReference>
<dbReference type="PROSITE" id="PS00080">
    <property type="entry name" value="MULTICOPPER_OXIDASE2"/>
    <property type="match status" value="1"/>
</dbReference>
<organism evidence="6 7">
    <name type="scientific">Natrinema limicola JCM 13563</name>
    <dbReference type="NCBI Taxonomy" id="1230457"/>
    <lineage>
        <taxon>Archaea</taxon>
        <taxon>Methanobacteriati</taxon>
        <taxon>Methanobacteriota</taxon>
        <taxon>Stenosarchaea group</taxon>
        <taxon>Halobacteria</taxon>
        <taxon>Halobacteriales</taxon>
        <taxon>Natrialbaceae</taxon>
        <taxon>Natrinema</taxon>
    </lineage>
</organism>
<evidence type="ECO:0000256" key="2">
    <source>
        <dbReference type="ARBA" id="ARBA00023002"/>
    </source>
</evidence>
<evidence type="ECO:0000259" key="5">
    <source>
        <dbReference type="Pfam" id="PF07731"/>
    </source>
</evidence>
<dbReference type="CDD" id="cd13896">
    <property type="entry name" value="CuRO_3_CopA"/>
    <property type="match status" value="1"/>
</dbReference>
<dbReference type="GO" id="GO:0005507">
    <property type="term" value="F:copper ion binding"/>
    <property type="evidence" value="ECO:0007669"/>
    <property type="project" value="InterPro"/>
</dbReference>